<evidence type="ECO:0000256" key="2">
    <source>
        <dbReference type="SAM" id="SignalP"/>
    </source>
</evidence>
<dbReference type="Proteomes" id="UP000287144">
    <property type="component" value="Unassembled WGS sequence"/>
</dbReference>
<evidence type="ECO:0008006" key="5">
    <source>
        <dbReference type="Google" id="ProtNLM"/>
    </source>
</evidence>
<gene>
    <name evidence="3" type="ORF">CEP52_012074</name>
</gene>
<name>A0A428T045_9HYPO</name>
<evidence type="ECO:0000313" key="3">
    <source>
        <dbReference type="EMBL" id="RSL95409.1"/>
    </source>
</evidence>
<keyword evidence="1" id="KW-0472">Membrane</keyword>
<evidence type="ECO:0000313" key="4">
    <source>
        <dbReference type="Proteomes" id="UP000287144"/>
    </source>
</evidence>
<comment type="caution">
    <text evidence="3">The sequence shown here is derived from an EMBL/GenBank/DDBJ whole genome shotgun (WGS) entry which is preliminary data.</text>
</comment>
<sequence>MKPATLLALPVLALAAATPAKVEERQLLPIPLPLDLPLDTACVLRVAGVLGCVPGLGNVDPTNLPVILLSQLVGLATCAPGIILGVLACPAQP</sequence>
<keyword evidence="1" id="KW-0812">Transmembrane</keyword>
<feature type="transmembrane region" description="Helical" evidence="1">
    <location>
        <begin position="66"/>
        <end position="89"/>
    </location>
</feature>
<accession>A0A428T045</accession>
<evidence type="ECO:0000256" key="1">
    <source>
        <dbReference type="SAM" id="Phobius"/>
    </source>
</evidence>
<keyword evidence="2" id="KW-0732">Signal</keyword>
<feature type="chain" id="PRO_5019147771" description="Hydrophobin" evidence="2">
    <location>
        <begin position="16"/>
        <end position="93"/>
    </location>
</feature>
<organism evidence="3 4">
    <name type="scientific">Fusarium oligoseptatum</name>
    <dbReference type="NCBI Taxonomy" id="2604345"/>
    <lineage>
        <taxon>Eukaryota</taxon>
        <taxon>Fungi</taxon>
        <taxon>Dikarya</taxon>
        <taxon>Ascomycota</taxon>
        <taxon>Pezizomycotina</taxon>
        <taxon>Sordariomycetes</taxon>
        <taxon>Hypocreomycetidae</taxon>
        <taxon>Hypocreales</taxon>
        <taxon>Nectriaceae</taxon>
        <taxon>Fusarium</taxon>
        <taxon>Fusarium solani species complex</taxon>
    </lineage>
</organism>
<keyword evidence="4" id="KW-1185">Reference proteome</keyword>
<keyword evidence="1" id="KW-1133">Transmembrane helix</keyword>
<proteinExistence type="predicted"/>
<protein>
    <recommendedName>
        <fullName evidence="5">Hydrophobin</fullName>
    </recommendedName>
</protein>
<dbReference type="EMBL" id="NKCK01000153">
    <property type="protein sequence ID" value="RSL95409.1"/>
    <property type="molecule type" value="Genomic_DNA"/>
</dbReference>
<feature type="signal peptide" evidence="2">
    <location>
        <begin position="1"/>
        <end position="15"/>
    </location>
</feature>
<dbReference type="AlphaFoldDB" id="A0A428T045"/>
<reference evidence="3 4" key="1">
    <citation type="submission" date="2017-06" db="EMBL/GenBank/DDBJ databases">
        <title>Comparative genomic analysis of Ambrosia Fusariam Clade fungi.</title>
        <authorList>
            <person name="Stajich J.E."/>
            <person name="Carrillo J."/>
            <person name="Kijimoto T."/>
            <person name="Eskalen A."/>
            <person name="O'Donnell K."/>
            <person name="Kasson M."/>
        </authorList>
    </citation>
    <scope>NUCLEOTIDE SEQUENCE [LARGE SCALE GENOMIC DNA]</scope>
    <source>
        <strain evidence="3 4">NRRL62579</strain>
    </source>
</reference>